<feature type="region of interest" description="Disordered" evidence="1">
    <location>
        <begin position="1"/>
        <end position="33"/>
    </location>
</feature>
<evidence type="ECO:0000256" key="1">
    <source>
        <dbReference type="SAM" id="MobiDB-lite"/>
    </source>
</evidence>
<organism evidence="2 3">
    <name type="scientific">Infectious laryngotracheitis virus</name>
    <name type="common">ILTV</name>
    <name type="synonym">Gallid herpesvirus 1</name>
    <dbReference type="NCBI Taxonomy" id="10386"/>
    <lineage>
        <taxon>Viruses</taxon>
        <taxon>Duplodnaviria</taxon>
        <taxon>Heunggongvirae</taxon>
        <taxon>Peploviricota</taxon>
        <taxon>Herviviricetes</taxon>
        <taxon>Herpesvirales</taxon>
        <taxon>Orthoherpesviridae</taxon>
        <taxon>Alphaherpesvirinae</taxon>
        <taxon>Iltovirus</taxon>
        <taxon>Iltovirus gallidalpha1</taxon>
    </lineage>
</organism>
<feature type="compositionally biased region" description="Basic residues" evidence="1">
    <location>
        <begin position="16"/>
        <end position="33"/>
    </location>
</feature>
<dbReference type="Proteomes" id="UP000165693">
    <property type="component" value="Genome"/>
</dbReference>
<dbReference type="EMBL" id="JX458823">
    <property type="protein sequence ID" value="AGN48252.1"/>
    <property type="molecule type" value="Genomic_DNA"/>
</dbReference>
<dbReference type="Pfam" id="PF01646">
    <property type="entry name" value="Herpes_UL24"/>
    <property type="match status" value="1"/>
</dbReference>
<evidence type="ECO:0000313" key="2">
    <source>
        <dbReference type="EMBL" id="AGN48252.1"/>
    </source>
</evidence>
<organismHost>
    <name type="scientific">Gallus gallus</name>
    <name type="common">Chicken</name>
    <dbReference type="NCBI Taxonomy" id="9031"/>
</organismHost>
<gene>
    <name evidence="2" type="primary">UL24</name>
    <name evidence="2" type="ORF">ILTVWG_ORF20</name>
</gene>
<feature type="region of interest" description="Disordered" evidence="1">
    <location>
        <begin position="255"/>
        <end position="287"/>
    </location>
</feature>
<name>A0A0K0K5S1_ILTV</name>
<accession>A0A0K0K5S1</accession>
<dbReference type="InterPro" id="IPR002580">
    <property type="entry name" value="Herpes_UL24"/>
</dbReference>
<reference evidence="3" key="1">
    <citation type="submission" date="2012-08" db="EMBL/GenBank/DDBJ databases">
        <authorList>
            <person name="Xu Y.-L."/>
            <person name="He P."/>
            <person name="Zhang L."/>
            <person name="Dong S.-L."/>
            <person name="Li F."/>
        </authorList>
    </citation>
    <scope>NUCLEOTIDE SEQUENCE [LARGE SCALE GENOMIC DNA]</scope>
</reference>
<proteinExistence type="predicted"/>
<evidence type="ECO:0000313" key="3">
    <source>
        <dbReference type="Proteomes" id="UP000165693"/>
    </source>
</evidence>
<protein>
    <submittedName>
        <fullName evidence="2">Nuclear protein UL24</fullName>
    </submittedName>
</protein>
<sequence length="287" mass="32043">MARRRKEVQRGESRSHRSRTRSKTAHHRKFSRRQLRPSLRARLNAGIRCHNRFYRALVRSLEEVFEGGGDGRLAYTIIPQCKPAGGKIVVMFEVNLGLRKPDCICLLETQHEMKCIVIELKTCRFSKSLMTESKLRQGYTGTLQLRDSARLLENLAVPGTEKVKILSLLVFVAQRGMNILAVKTVGETVINVSSELFFVTLATRSQYLKTFCAKLEPRVSHARSKYQQESAKNADLASPAPSALQTVAALFSSRVGKGSATKPASYSTSTEESKNLSEPCLDPDSNL</sequence>